<evidence type="ECO:0000313" key="11">
    <source>
        <dbReference type="EMBL" id="TBU00398.1"/>
    </source>
</evidence>
<keyword evidence="3 10" id="KW-0808">Transferase</keyword>
<dbReference type="GO" id="GO:0034626">
    <property type="term" value="P:fatty acid elongation, polyunsaturated fatty acid"/>
    <property type="evidence" value="ECO:0007669"/>
    <property type="project" value="TreeGrafter"/>
</dbReference>
<feature type="transmembrane region" description="Helical" evidence="10">
    <location>
        <begin position="12"/>
        <end position="30"/>
    </location>
</feature>
<dbReference type="GO" id="GO:0034625">
    <property type="term" value="P:fatty acid elongation, monounsaturated fatty acid"/>
    <property type="evidence" value="ECO:0007669"/>
    <property type="project" value="TreeGrafter"/>
</dbReference>
<evidence type="ECO:0000256" key="3">
    <source>
        <dbReference type="ARBA" id="ARBA00022679"/>
    </source>
</evidence>
<dbReference type="InterPro" id="IPR002076">
    <property type="entry name" value="ELO_fam"/>
</dbReference>
<evidence type="ECO:0000256" key="10">
    <source>
        <dbReference type="RuleBase" id="RU361115"/>
    </source>
</evidence>
<comment type="catalytic activity">
    <reaction evidence="10">
        <text>an acyl-CoA + malonyl-CoA + H(+) = a 3-oxoacyl-CoA + CO2 + CoA</text>
        <dbReference type="Rhea" id="RHEA:50252"/>
        <dbReference type="ChEBI" id="CHEBI:15378"/>
        <dbReference type="ChEBI" id="CHEBI:16526"/>
        <dbReference type="ChEBI" id="CHEBI:57287"/>
        <dbReference type="ChEBI" id="CHEBI:57384"/>
        <dbReference type="ChEBI" id="CHEBI:58342"/>
        <dbReference type="ChEBI" id="CHEBI:90726"/>
    </reaction>
    <physiologicalReaction direction="left-to-right" evidence="10">
        <dbReference type="Rhea" id="RHEA:50253"/>
    </physiologicalReaction>
</comment>
<feature type="transmembrane region" description="Helical" evidence="10">
    <location>
        <begin position="218"/>
        <end position="239"/>
    </location>
</feature>
<keyword evidence="9 10" id="KW-0275">Fatty acid biosynthesis</keyword>
<name>A0A4Q9L2F2_9MICR</name>
<organism evidence="12 13">
    <name type="scientific">Hamiltosporidium tvaerminnensis</name>
    <dbReference type="NCBI Taxonomy" id="1176355"/>
    <lineage>
        <taxon>Eukaryota</taxon>
        <taxon>Fungi</taxon>
        <taxon>Fungi incertae sedis</taxon>
        <taxon>Microsporidia</taxon>
        <taxon>Dubosqiidae</taxon>
        <taxon>Hamiltosporidium</taxon>
    </lineage>
</organism>
<keyword evidence="5 10" id="KW-0276">Fatty acid metabolism</keyword>
<dbReference type="AlphaFoldDB" id="A0A4Q9L2F2"/>
<feature type="transmembrane region" description="Helical" evidence="10">
    <location>
        <begin position="50"/>
        <end position="72"/>
    </location>
</feature>
<reference evidence="12 13" key="1">
    <citation type="submission" date="2017-12" db="EMBL/GenBank/DDBJ databases">
        <authorList>
            <person name="Pombert J.-F."/>
            <person name="Haag K.L."/>
            <person name="Ebert D."/>
        </authorList>
    </citation>
    <scope>NUCLEOTIDE SEQUENCE [LARGE SCALE GENOMIC DNA]</scope>
    <source>
        <strain evidence="12">FI-OER-3-3</strain>
    </source>
</reference>
<dbReference type="GO" id="GO:0042761">
    <property type="term" value="P:very long-chain fatty acid biosynthetic process"/>
    <property type="evidence" value="ECO:0007669"/>
    <property type="project" value="TreeGrafter"/>
</dbReference>
<feature type="transmembrane region" description="Helical" evidence="10">
    <location>
        <begin position="185"/>
        <end position="206"/>
    </location>
</feature>
<evidence type="ECO:0000256" key="7">
    <source>
        <dbReference type="ARBA" id="ARBA00023098"/>
    </source>
</evidence>
<keyword evidence="7 10" id="KW-0443">Lipid metabolism</keyword>
<comment type="caution">
    <text evidence="12">The sequence shown here is derived from an EMBL/GenBank/DDBJ whole genome shotgun (WGS) entry which is preliminary data.</text>
</comment>
<sequence>MEFKDKFDTFIMDWKTPVISSFLYMAYVQYENKRISQVTPPQRKKFSLLTLMMVLHNLILCVFSGIVFYKTYNILLDCYKKSTFYNFLNDGNKFLYKKMIFWTKLFYLSKYYEIIDTIILHVNKKRTSFLQMYHHAGAIICCWMLAKCESHVPWIFVVLNSFVHTIMYAYYSLTCLGIKTKYKHLITKMQMTQFVMGNIFILIHIFKGDLLKNENIFTSFKVLALLSNVFYVAVLFGLFNQFSKQTYSKRIAERKKPIKNE</sequence>
<dbReference type="EC" id="2.3.1.-" evidence="10"/>
<dbReference type="PANTHER" id="PTHR11157">
    <property type="entry name" value="FATTY ACID ACYL TRANSFERASE-RELATED"/>
    <property type="match status" value="1"/>
</dbReference>
<protein>
    <recommendedName>
        <fullName evidence="10">Elongation of fatty acids protein</fullName>
        <ecNumber evidence="10">2.3.1.-</ecNumber>
    </recommendedName>
</protein>
<evidence type="ECO:0000313" key="13">
    <source>
        <dbReference type="Proteomes" id="UP000292362"/>
    </source>
</evidence>
<evidence type="ECO:0000313" key="12">
    <source>
        <dbReference type="EMBL" id="TBU01574.1"/>
    </source>
</evidence>
<keyword evidence="2 10" id="KW-0444">Lipid biosynthesis</keyword>
<evidence type="ECO:0000256" key="9">
    <source>
        <dbReference type="ARBA" id="ARBA00023160"/>
    </source>
</evidence>
<keyword evidence="6 10" id="KW-1133">Transmembrane helix</keyword>
<evidence type="ECO:0000256" key="2">
    <source>
        <dbReference type="ARBA" id="ARBA00022516"/>
    </source>
</evidence>
<evidence type="ECO:0000256" key="1">
    <source>
        <dbReference type="ARBA" id="ARBA00004141"/>
    </source>
</evidence>
<keyword evidence="8 10" id="KW-0472">Membrane</keyword>
<comment type="subcellular location">
    <subcellularLocation>
        <location evidence="1">Membrane</location>
        <topology evidence="1">Multi-pass membrane protein</topology>
    </subcellularLocation>
</comment>
<dbReference type="GO" id="GO:0009922">
    <property type="term" value="F:fatty acid elongase activity"/>
    <property type="evidence" value="ECO:0007669"/>
    <property type="project" value="InterPro"/>
</dbReference>
<dbReference type="GO" id="GO:0019367">
    <property type="term" value="P:fatty acid elongation, saturated fatty acid"/>
    <property type="evidence" value="ECO:0007669"/>
    <property type="project" value="TreeGrafter"/>
</dbReference>
<dbReference type="EMBL" id="PITJ01000677">
    <property type="protein sequence ID" value="TBU01574.1"/>
    <property type="molecule type" value="Genomic_DNA"/>
</dbReference>
<feature type="transmembrane region" description="Helical" evidence="10">
    <location>
        <begin position="152"/>
        <end position="173"/>
    </location>
</feature>
<comment type="similarity">
    <text evidence="10">Belongs to the ELO family.</text>
</comment>
<dbReference type="VEuPathDB" id="MicrosporidiaDB:CWI37_0677p0020"/>
<dbReference type="VEuPathDB" id="MicrosporidiaDB:CWI37_1019p0010"/>
<evidence type="ECO:0000256" key="5">
    <source>
        <dbReference type="ARBA" id="ARBA00022832"/>
    </source>
</evidence>
<proteinExistence type="inferred from homology"/>
<dbReference type="EMBL" id="PITJ01001019">
    <property type="protein sequence ID" value="TBU00398.1"/>
    <property type="molecule type" value="Genomic_DNA"/>
</dbReference>
<dbReference type="GO" id="GO:0030148">
    <property type="term" value="P:sphingolipid biosynthetic process"/>
    <property type="evidence" value="ECO:0007669"/>
    <property type="project" value="TreeGrafter"/>
</dbReference>
<evidence type="ECO:0000256" key="4">
    <source>
        <dbReference type="ARBA" id="ARBA00022692"/>
    </source>
</evidence>
<dbReference type="GO" id="GO:0005789">
    <property type="term" value="C:endoplasmic reticulum membrane"/>
    <property type="evidence" value="ECO:0007669"/>
    <property type="project" value="TreeGrafter"/>
</dbReference>
<dbReference type="Proteomes" id="UP000292362">
    <property type="component" value="Unassembled WGS sequence"/>
</dbReference>
<keyword evidence="4 10" id="KW-0812">Transmembrane</keyword>
<evidence type="ECO:0000256" key="8">
    <source>
        <dbReference type="ARBA" id="ARBA00023136"/>
    </source>
</evidence>
<accession>A0A4Q9L2F2</accession>
<evidence type="ECO:0000256" key="6">
    <source>
        <dbReference type="ARBA" id="ARBA00022989"/>
    </source>
</evidence>
<gene>
    <name evidence="12" type="ORF">CWI37_0677p0020</name>
    <name evidence="11" type="ORF">CWI37_1019p0010</name>
</gene>
<dbReference type="Pfam" id="PF01151">
    <property type="entry name" value="ELO"/>
    <property type="match status" value="1"/>
</dbReference>
<dbReference type="PANTHER" id="PTHR11157:SF169">
    <property type="entry name" value="ELONGATION OF FATTY ACIDS PROTEIN"/>
    <property type="match status" value="1"/>
</dbReference>